<name>A0A9D7XT68_9BACT</name>
<reference evidence="1 2" key="1">
    <citation type="submission" date="2020-10" db="EMBL/GenBank/DDBJ databases">
        <title>Connecting structure to function with the recovery of over 1000 high-quality activated sludge metagenome-assembled genomes encoding full-length rRNA genes using long-read sequencing.</title>
        <authorList>
            <person name="Singleton C.M."/>
            <person name="Petriglieri F."/>
            <person name="Kristensen J.M."/>
            <person name="Kirkegaard R.H."/>
            <person name="Michaelsen T.Y."/>
            <person name="Andersen M.H."/>
            <person name="Karst S.M."/>
            <person name="Dueholm M.S."/>
            <person name="Nielsen P.H."/>
            <person name="Albertsen M."/>
        </authorList>
    </citation>
    <scope>NUCLEOTIDE SEQUENCE [LARGE SCALE GENOMIC DNA]</scope>
    <source>
        <strain evidence="1">Ribe_18-Q3-R11-54_MAXAC.273</strain>
    </source>
</reference>
<organism evidence="1 2">
    <name type="scientific">Candidatus Opimibacter skivensis</name>
    <dbReference type="NCBI Taxonomy" id="2982028"/>
    <lineage>
        <taxon>Bacteria</taxon>
        <taxon>Pseudomonadati</taxon>
        <taxon>Bacteroidota</taxon>
        <taxon>Saprospiria</taxon>
        <taxon>Saprospirales</taxon>
        <taxon>Saprospiraceae</taxon>
        <taxon>Candidatus Opimibacter</taxon>
    </lineage>
</organism>
<accession>A0A9D7XT68</accession>
<dbReference type="Proteomes" id="UP000808337">
    <property type="component" value="Unassembled WGS sequence"/>
</dbReference>
<proteinExistence type="predicted"/>
<dbReference type="AlphaFoldDB" id="A0A9D7XT68"/>
<protein>
    <submittedName>
        <fullName evidence="1">Uncharacterized protein</fullName>
    </submittedName>
</protein>
<sequence length="77" mass="8996">MDTLWTEQHIDLTGKDLSSVCIGFVWVTNHDQNPHGATIYLDEIVYRGWTMMVMVIMHRMIAMMKKPIFILGPLKFQ</sequence>
<comment type="caution">
    <text evidence="1">The sequence shown here is derived from an EMBL/GenBank/DDBJ whole genome shotgun (WGS) entry which is preliminary data.</text>
</comment>
<evidence type="ECO:0000313" key="2">
    <source>
        <dbReference type="Proteomes" id="UP000808337"/>
    </source>
</evidence>
<dbReference type="EMBL" id="JADKGY010000016">
    <property type="protein sequence ID" value="MBK9983323.1"/>
    <property type="molecule type" value="Genomic_DNA"/>
</dbReference>
<evidence type="ECO:0000313" key="1">
    <source>
        <dbReference type="EMBL" id="MBK9983323.1"/>
    </source>
</evidence>
<gene>
    <name evidence="1" type="ORF">IPP15_13155</name>
</gene>